<evidence type="ECO:0000313" key="2">
    <source>
        <dbReference type="EMBL" id="SBS99045.1"/>
    </source>
</evidence>
<keyword evidence="1" id="KW-1133">Transmembrane helix</keyword>
<dbReference type="EMBL" id="FLQW01005478">
    <property type="protein sequence ID" value="SBS99045.1"/>
    <property type="molecule type" value="Genomic_DNA"/>
</dbReference>
<dbReference type="VEuPathDB" id="PlasmoDB:PmUG01_00053200"/>
<protein>
    <recommendedName>
        <fullName evidence="4">Fam-l protein</fullName>
    </recommendedName>
</protein>
<feature type="transmembrane region" description="Helical" evidence="1">
    <location>
        <begin position="232"/>
        <end position="253"/>
    </location>
</feature>
<keyword evidence="1" id="KW-0472">Membrane</keyword>
<dbReference type="InterPro" id="IPR022139">
    <property type="entry name" value="Fam-L/Fam-M-like_plasmodium"/>
</dbReference>
<dbReference type="Proteomes" id="UP000078597">
    <property type="component" value="Unassembled WGS sequence"/>
</dbReference>
<evidence type="ECO:0008006" key="4">
    <source>
        <dbReference type="Google" id="ProtNLM"/>
    </source>
</evidence>
<feature type="transmembrane region" description="Helical" evidence="1">
    <location>
        <begin position="136"/>
        <end position="158"/>
    </location>
</feature>
<dbReference type="AlphaFoldDB" id="A0A1A8X5K1"/>
<dbReference type="Pfam" id="PF12420">
    <property type="entry name" value="DUF3671"/>
    <property type="match status" value="1"/>
</dbReference>
<name>A0A1A8X5K1_PLAMA</name>
<proteinExistence type="predicted"/>
<evidence type="ECO:0000256" key="1">
    <source>
        <dbReference type="SAM" id="Phobius"/>
    </source>
</evidence>
<organism evidence="2 3">
    <name type="scientific">Plasmodium malariae</name>
    <dbReference type="NCBI Taxonomy" id="5858"/>
    <lineage>
        <taxon>Eukaryota</taxon>
        <taxon>Sar</taxon>
        <taxon>Alveolata</taxon>
        <taxon>Apicomplexa</taxon>
        <taxon>Aconoidasida</taxon>
        <taxon>Haemosporida</taxon>
        <taxon>Plasmodiidae</taxon>
        <taxon>Plasmodium</taxon>
        <taxon>Plasmodium (Plasmodium)</taxon>
    </lineage>
</organism>
<gene>
    <name evidence="2" type="ORF">PMALA_066960</name>
</gene>
<keyword evidence="1" id="KW-0812">Transmembrane</keyword>
<reference evidence="3" key="1">
    <citation type="submission" date="2016-05" db="EMBL/GenBank/DDBJ databases">
        <authorList>
            <person name="Naeem Raeece"/>
        </authorList>
    </citation>
    <scope>NUCLEOTIDE SEQUENCE [LARGE SCALE GENOMIC DNA]</scope>
</reference>
<evidence type="ECO:0000313" key="3">
    <source>
        <dbReference type="Proteomes" id="UP000078597"/>
    </source>
</evidence>
<sequence length="271" mass="31794">MCTLKNSLDKSFKHHRNSYARSYQLLKNYNHNKNSRLLFLKEEVSINGIQGKKDIFNEENYSSVKKKQSNGDLSKITRNHKPIMKNRSSIFETKKYSHLEKKIFKEINYTDFLKNNRTISNKVYKKTICKKYGLRIFLPVLIFMFLLIIFIIEVSLGFSGKHSLMYQLGLDKNYLQSLSSDSTWSSIVEVLEKLGGFLKHTTSETASVAKCVWCETGKEVTKYCILGHFFSILIYFVPFIILSITVISGIIYYHKKVKKYEKIKFRKRKNI</sequence>
<accession>A0A1A8X5K1</accession>